<feature type="transmembrane region" description="Helical" evidence="1">
    <location>
        <begin position="31"/>
        <end position="52"/>
    </location>
</feature>
<accession>A0ABT9PA69</accession>
<evidence type="ECO:0000256" key="1">
    <source>
        <dbReference type="SAM" id="Phobius"/>
    </source>
</evidence>
<evidence type="ECO:0000313" key="3">
    <source>
        <dbReference type="Proteomes" id="UP001235712"/>
    </source>
</evidence>
<dbReference type="EMBL" id="JAUSQZ010000001">
    <property type="protein sequence ID" value="MDP9829382.1"/>
    <property type="molecule type" value="Genomic_DNA"/>
</dbReference>
<keyword evidence="1" id="KW-0812">Transmembrane</keyword>
<sequence>MANLSEHVTAMTGDNDIPSIRERRQFPWRRAVHWLGWGIFLPGMWFVMTGFLDVLSSGAGLPVSAPDPTTFAVRQIAGIAAVGLGSLMWEKRP</sequence>
<reference evidence="2 3" key="1">
    <citation type="submission" date="2023-07" db="EMBL/GenBank/DDBJ databases">
        <title>Sequencing the genomes of 1000 actinobacteria strains.</title>
        <authorList>
            <person name="Klenk H.-P."/>
        </authorList>
    </citation>
    <scope>NUCLEOTIDE SEQUENCE [LARGE SCALE GENOMIC DNA]</scope>
    <source>
        <strain evidence="2 3">DSM 44388</strain>
    </source>
</reference>
<dbReference type="Proteomes" id="UP001235712">
    <property type="component" value="Unassembled WGS sequence"/>
</dbReference>
<proteinExistence type="predicted"/>
<feature type="transmembrane region" description="Helical" evidence="1">
    <location>
        <begin position="72"/>
        <end position="89"/>
    </location>
</feature>
<evidence type="ECO:0000313" key="2">
    <source>
        <dbReference type="EMBL" id="MDP9829382.1"/>
    </source>
</evidence>
<keyword evidence="3" id="KW-1185">Reference proteome</keyword>
<organism evidence="2 3">
    <name type="scientific">Kineosporia succinea</name>
    <dbReference type="NCBI Taxonomy" id="84632"/>
    <lineage>
        <taxon>Bacteria</taxon>
        <taxon>Bacillati</taxon>
        <taxon>Actinomycetota</taxon>
        <taxon>Actinomycetes</taxon>
        <taxon>Kineosporiales</taxon>
        <taxon>Kineosporiaceae</taxon>
        <taxon>Kineosporia</taxon>
    </lineage>
</organism>
<keyword evidence="1" id="KW-0472">Membrane</keyword>
<dbReference type="RefSeq" id="WP_307247514.1">
    <property type="nucleotide sequence ID" value="NZ_JAUSQZ010000001.1"/>
</dbReference>
<gene>
    <name evidence="2" type="ORF">J2S57_005131</name>
</gene>
<name>A0ABT9PA69_9ACTN</name>
<comment type="caution">
    <text evidence="2">The sequence shown here is derived from an EMBL/GenBank/DDBJ whole genome shotgun (WGS) entry which is preliminary data.</text>
</comment>
<keyword evidence="1" id="KW-1133">Transmembrane helix</keyword>
<protein>
    <submittedName>
        <fullName evidence="2">Uncharacterized protein</fullName>
    </submittedName>
</protein>